<dbReference type="Pfam" id="PF15253">
    <property type="entry name" value="STIL_N"/>
    <property type="match status" value="1"/>
</dbReference>
<dbReference type="GO" id="GO:0031023">
    <property type="term" value="P:microtubule organizing center organization"/>
    <property type="evidence" value="ECO:0007669"/>
    <property type="project" value="TreeGrafter"/>
</dbReference>
<feature type="domain" description="STIL N-terminal" evidence="2">
    <location>
        <begin position="33"/>
        <end position="374"/>
    </location>
</feature>
<dbReference type="OMA" id="CKCGYLT"/>
<accession>A0A401RYX7</accession>
<feature type="region of interest" description="Disordered" evidence="1">
    <location>
        <begin position="437"/>
        <end position="469"/>
    </location>
</feature>
<dbReference type="InterPro" id="IPR026123">
    <property type="entry name" value="STIL"/>
</dbReference>
<feature type="compositionally biased region" description="Basic and acidic residues" evidence="1">
    <location>
        <begin position="773"/>
        <end position="782"/>
    </location>
</feature>
<reference evidence="4 5" key="1">
    <citation type="journal article" date="2018" name="Nat. Ecol. Evol.">
        <title>Shark genomes provide insights into elasmobranch evolution and the origin of vertebrates.</title>
        <authorList>
            <person name="Hara Y"/>
            <person name="Yamaguchi K"/>
            <person name="Onimaru K"/>
            <person name="Kadota M"/>
            <person name="Koyanagi M"/>
            <person name="Keeley SD"/>
            <person name="Tatsumi K"/>
            <person name="Tanaka K"/>
            <person name="Motone F"/>
            <person name="Kageyama Y"/>
            <person name="Nozu R"/>
            <person name="Adachi N"/>
            <person name="Nishimura O"/>
            <person name="Nakagawa R"/>
            <person name="Tanegashima C"/>
            <person name="Kiyatake I"/>
            <person name="Matsumoto R"/>
            <person name="Murakumo K"/>
            <person name="Nishida K"/>
            <person name="Terakita A"/>
            <person name="Kuratani S"/>
            <person name="Sato K"/>
            <person name="Hyodo S Kuraku.S."/>
        </authorList>
    </citation>
    <scope>NUCLEOTIDE SEQUENCE [LARGE SCALE GENOMIC DNA]</scope>
</reference>
<dbReference type="AlphaFoldDB" id="A0A401RYX7"/>
<dbReference type="InterPro" id="IPR057655">
    <property type="entry name" value="STIL_CC"/>
</dbReference>
<dbReference type="GO" id="GO:0007052">
    <property type="term" value="P:mitotic spindle organization"/>
    <property type="evidence" value="ECO:0007669"/>
    <property type="project" value="TreeGrafter"/>
</dbReference>
<evidence type="ECO:0000313" key="4">
    <source>
        <dbReference type="EMBL" id="GCC23363.1"/>
    </source>
</evidence>
<feature type="domain" description="STIL coiled coil region" evidence="3">
    <location>
        <begin position="508"/>
        <end position="535"/>
    </location>
</feature>
<feature type="compositionally biased region" description="Polar residues" evidence="1">
    <location>
        <begin position="761"/>
        <end position="771"/>
    </location>
</feature>
<evidence type="ECO:0008006" key="6">
    <source>
        <dbReference type="Google" id="ProtNLM"/>
    </source>
</evidence>
<protein>
    <recommendedName>
        <fullName evidence="6">SCL-interrupting locus protein</fullName>
    </recommendedName>
</protein>
<dbReference type="InterPro" id="IPR058559">
    <property type="entry name" value="PRM_STIL"/>
</dbReference>
<dbReference type="InterPro" id="IPR057731">
    <property type="entry name" value="STIL_N"/>
</dbReference>
<feature type="region of interest" description="Disordered" evidence="1">
    <location>
        <begin position="380"/>
        <end position="405"/>
    </location>
</feature>
<dbReference type="Proteomes" id="UP000287033">
    <property type="component" value="Unassembled WGS sequence"/>
</dbReference>
<feature type="region of interest" description="Disordered" evidence="1">
    <location>
        <begin position="652"/>
        <end position="673"/>
    </location>
</feature>
<gene>
    <name evidence="4" type="ORF">chiPu_0001757</name>
</gene>
<dbReference type="GO" id="GO:0071539">
    <property type="term" value="P:protein localization to centrosome"/>
    <property type="evidence" value="ECO:0007669"/>
    <property type="project" value="TreeGrafter"/>
</dbReference>
<dbReference type="EMBL" id="BEZZ01000028">
    <property type="protein sequence ID" value="GCC23363.1"/>
    <property type="molecule type" value="Genomic_DNA"/>
</dbReference>
<proteinExistence type="predicted"/>
<evidence type="ECO:0000256" key="1">
    <source>
        <dbReference type="SAM" id="MobiDB-lite"/>
    </source>
</evidence>
<dbReference type="STRING" id="137246.A0A401RYX7"/>
<organism evidence="4 5">
    <name type="scientific">Chiloscyllium punctatum</name>
    <name type="common">Brownbanded bambooshark</name>
    <name type="synonym">Hemiscyllium punctatum</name>
    <dbReference type="NCBI Taxonomy" id="137246"/>
    <lineage>
        <taxon>Eukaryota</taxon>
        <taxon>Metazoa</taxon>
        <taxon>Chordata</taxon>
        <taxon>Craniata</taxon>
        <taxon>Vertebrata</taxon>
        <taxon>Chondrichthyes</taxon>
        <taxon>Elasmobranchii</taxon>
        <taxon>Galeomorphii</taxon>
        <taxon>Galeoidea</taxon>
        <taxon>Orectolobiformes</taxon>
        <taxon>Hemiscylliidae</taxon>
        <taxon>Chiloscyllium</taxon>
    </lineage>
</organism>
<feature type="region of interest" description="Disordered" evidence="1">
    <location>
        <begin position="743"/>
        <end position="782"/>
    </location>
</feature>
<dbReference type="Pfam" id="PF26399">
    <property type="entry name" value="PRM_STIL"/>
    <property type="match status" value="1"/>
</dbReference>
<dbReference type="OrthoDB" id="76173at2759"/>
<dbReference type="PANTHER" id="PTHR15128">
    <property type="entry name" value="TAL1 SCL INTERRUPTING LOCUS"/>
    <property type="match status" value="1"/>
</dbReference>
<dbReference type="GO" id="GO:0007224">
    <property type="term" value="P:smoothened signaling pathway"/>
    <property type="evidence" value="ECO:0007669"/>
    <property type="project" value="TreeGrafter"/>
</dbReference>
<dbReference type="PANTHER" id="PTHR15128:SF0">
    <property type="entry name" value="SCL-INTERRUPTING LOCUS PROTEIN"/>
    <property type="match status" value="1"/>
</dbReference>
<keyword evidence="5" id="KW-1185">Reference proteome</keyword>
<evidence type="ECO:0000259" key="3">
    <source>
        <dbReference type="Pfam" id="PF25775"/>
    </source>
</evidence>
<dbReference type="GO" id="GO:0005815">
    <property type="term" value="C:microtubule organizing center"/>
    <property type="evidence" value="ECO:0007669"/>
    <property type="project" value="TreeGrafter"/>
</dbReference>
<evidence type="ECO:0000259" key="2">
    <source>
        <dbReference type="Pfam" id="PF15253"/>
    </source>
</evidence>
<name>A0A401RYX7_CHIPU</name>
<sequence length="1074" mass="119707">MEFLNNTVESQLVQRPLERGITPFNFPKTKSALWDPTPLDDSISIHLTYYRNPKLLVTEKILRFVHRHAKQSGRKVFSCFLLGSFVVDDDEEGVTLIVDRLDPGREAGHSDKVPTAPLPEDFIIPCIIDTQGLVSRDTKVYSSEDFKTTFKMLYHYCCSKETIDSSRLLVLRGRINCSENLDNLSLELQWAAVTVAITFDATPINAVPIIPTALARNLTSPLNIAQVQGTYKFGYLTMDQTRKLLLILESDPKVFTLPLVGIWLSGATHVHSPQVWACCLRYLFSSSIQERVFSTEQKRFLLVLYSVTHRQPEFYECQPCGEHQKLDFQLLTSTEVLNICTSIEPSGKQLTEFELSDENKNPDSDFFKEVVSNIMGIPMSVGDNDSGVEEDDLSPRPTPSPHPVVQKFPRVYPSVPELSLVFDGSFIESKYTPTRLQQNKLQQTMKTRETSGPLNASKQPSENGQQGVTSKMITPPLKHNLILSHGSVASVNLEHEQEGNGTMGLPVNAYKILVEQDRQLKLLQAQIQRLLGTQSGVTTPVTHCSSKNISISDCSPQPERQMEFVAIETQTSPGIHMKKSVSIAVSTGASLFLVPSEEHEAHQSVQNLELNDSELSNEEMGVSVKTDNTSHTSVVSSMNEVDIHNFVENSQNTTDTSDQAISVQSCTPEGTKSSWDLHVDFQSPVLGESASTCLKNCPTEVPHVNNSKTEKYDLITESHNSSPLQDERRFYQNLMGQVNQLLESSSEKQNEAENEDAESEVSVQSPETLNKPSEPRTFQKEDNDVLSATVKQLKKMGVKFDLDCTSMTKSKVENASTLARINPEAVIPRLNYTSFVNVGAVELGAAGVDLSMEANAIALKYLNDAQLSQISLRRSGNCESPSLNNLLEMNTDGSMVGLSLISPNNMSFATRKYMRRYGLVEETYSSEEEDVLSDSAIRPIKSESEIPSAKKTSSEKVVEAQLKNCCTPESFSKADGNILRNITNEISPTRPQNVDTQDCHCQQIRKNPKPKMNKFAEEIDYTKNPEKENGIERISDFSKKLRPTVLETHKSTKSSDAVGNILDVNRLRQLPKLF</sequence>
<comment type="caution">
    <text evidence="4">The sequence shown here is derived from an EMBL/GenBank/DDBJ whole genome shotgun (WGS) entry which is preliminary data.</text>
</comment>
<evidence type="ECO:0000313" key="5">
    <source>
        <dbReference type="Proteomes" id="UP000287033"/>
    </source>
</evidence>
<dbReference type="Pfam" id="PF25775">
    <property type="entry name" value="CC_STIL"/>
    <property type="match status" value="1"/>
</dbReference>